<keyword evidence="5" id="KW-0808">Transferase</keyword>
<dbReference type="PANTHER" id="PTHR46539:SF1">
    <property type="entry name" value="E3 UBIQUITIN-PROTEIN LIGASE ATL42"/>
    <property type="match status" value="1"/>
</dbReference>
<keyword evidence="11" id="KW-0862">Zinc</keyword>
<evidence type="ECO:0000256" key="7">
    <source>
        <dbReference type="ARBA" id="ARBA00022723"/>
    </source>
</evidence>
<dbReference type="InterPro" id="IPR001841">
    <property type="entry name" value="Znf_RING"/>
</dbReference>
<dbReference type="PROSITE" id="PS50089">
    <property type="entry name" value="ZF_RING_2"/>
    <property type="match status" value="1"/>
</dbReference>
<dbReference type="CDD" id="cd16461">
    <property type="entry name" value="RING-H2_EL5-like"/>
    <property type="match status" value="1"/>
</dbReference>
<evidence type="ECO:0000256" key="4">
    <source>
        <dbReference type="ARBA" id="ARBA00012483"/>
    </source>
</evidence>
<dbReference type="GO" id="GO:0008270">
    <property type="term" value="F:zinc ion binding"/>
    <property type="evidence" value="ECO:0007669"/>
    <property type="project" value="UniProtKB-KW"/>
</dbReference>
<evidence type="ECO:0000256" key="3">
    <source>
        <dbReference type="ARBA" id="ARBA00004906"/>
    </source>
</evidence>
<evidence type="ECO:0000256" key="15">
    <source>
        <dbReference type="PROSITE-ProRule" id="PRU00175"/>
    </source>
</evidence>
<evidence type="ECO:0000256" key="14">
    <source>
        <dbReference type="ARBA" id="ARBA00024209"/>
    </source>
</evidence>
<comment type="pathway">
    <text evidence="3">Protein modification; protein ubiquitination.</text>
</comment>
<keyword evidence="19" id="KW-1185">Reference proteome</keyword>
<evidence type="ECO:0000256" key="12">
    <source>
        <dbReference type="ARBA" id="ARBA00022989"/>
    </source>
</evidence>
<evidence type="ECO:0000256" key="1">
    <source>
        <dbReference type="ARBA" id="ARBA00000900"/>
    </source>
</evidence>
<protein>
    <recommendedName>
        <fullName evidence="4">RING-type E3 ubiquitin transferase</fullName>
        <ecNumber evidence="4">2.3.2.27</ecNumber>
    </recommendedName>
</protein>
<proteinExistence type="inferred from homology"/>
<dbReference type="Proteomes" id="UP001064489">
    <property type="component" value="Chromosome 6"/>
</dbReference>
<dbReference type="Gene3D" id="3.30.40.10">
    <property type="entry name" value="Zinc/RING finger domain, C3HC4 (zinc finger)"/>
    <property type="match status" value="1"/>
</dbReference>
<gene>
    <name evidence="18" type="ORF">LWI28_016348</name>
</gene>
<organism evidence="18 19">
    <name type="scientific">Acer negundo</name>
    <name type="common">Box elder</name>
    <dbReference type="NCBI Taxonomy" id="4023"/>
    <lineage>
        <taxon>Eukaryota</taxon>
        <taxon>Viridiplantae</taxon>
        <taxon>Streptophyta</taxon>
        <taxon>Embryophyta</taxon>
        <taxon>Tracheophyta</taxon>
        <taxon>Spermatophyta</taxon>
        <taxon>Magnoliopsida</taxon>
        <taxon>eudicotyledons</taxon>
        <taxon>Gunneridae</taxon>
        <taxon>Pentapetalae</taxon>
        <taxon>rosids</taxon>
        <taxon>malvids</taxon>
        <taxon>Sapindales</taxon>
        <taxon>Sapindaceae</taxon>
        <taxon>Hippocastanoideae</taxon>
        <taxon>Acereae</taxon>
        <taxon>Acer</taxon>
    </lineage>
</organism>
<reference evidence="18" key="2">
    <citation type="submission" date="2023-02" db="EMBL/GenBank/DDBJ databases">
        <authorList>
            <person name="Swenson N.G."/>
            <person name="Wegrzyn J.L."/>
            <person name="Mcevoy S.L."/>
        </authorList>
    </citation>
    <scope>NUCLEOTIDE SEQUENCE</scope>
    <source>
        <strain evidence="18">91603</strain>
        <tissue evidence="18">Leaf</tissue>
    </source>
</reference>
<dbReference type="EC" id="2.3.2.27" evidence="4"/>
<comment type="similarity">
    <text evidence="14">Belongs to the RING-type zinc finger family. ATL subfamily.</text>
</comment>
<evidence type="ECO:0000313" key="19">
    <source>
        <dbReference type="Proteomes" id="UP001064489"/>
    </source>
</evidence>
<keyword evidence="9 15" id="KW-0863">Zinc-finger</keyword>
<evidence type="ECO:0000256" key="16">
    <source>
        <dbReference type="SAM" id="Phobius"/>
    </source>
</evidence>
<name>A0AAD5J9N9_ACENE</name>
<accession>A0AAD5J9N9</accession>
<keyword evidence="6 16" id="KW-0812">Transmembrane</keyword>
<evidence type="ECO:0000256" key="8">
    <source>
        <dbReference type="ARBA" id="ARBA00022729"/>
    </source>
</evidence>
<comment type="caution">
    <text evidence="18">The sequence shown here is derived from an EMBL/GenBank/DDBJ whole genome shotgun (WGS) entry which is preliminary data.</text>
</comment>
<evidence type="ECO:0000256" key="9">
    <source>
        <dbReference type="ARBA" id="ARBA00022771"/>
    </source>
</evidence>
<feature type="transmembrane region" description="Helical" evidence="16">
    <location>
        <begin position="125"/>
        <end position="146"/>
    </location>
</feature>
<comment type="subcellular location">
    <subcellularLocation>
        <location evidence="2">Membrane</location>
        <topology evidence="2">Single-pass membrane protein</topology>
    </subcellularLocation>
</comment>
<dbReference type="PANTHER" id="PTHR46539">
    <property type="entry name" value="E3 UBIQUITIN-PROTEIN LIGASE ATL42"/>
    <property type="match status" value="1"/>
</dbReference>
<keyword evidence="7" id="KW-0479">Metal-binding</keyword>
<keyword evidence="12 16" id="KW-1133">Transmembrane helix</keyword>
<comment type="catalytic activity">
    <reaction evidence="1">
        <text>S-ubiquitinyl-[E2 ubiquitin-conjugating enzyme]-L-cysteine + [acceptor protein]-L-lysine = [E2 ubiquitin-conjugating enzyme]-L-cysteine + N(6)-ubiquitinyl-[acceptor protein]-L-lysine.</text>
        <dbReference type="EC" id="2.3.2.27"/>
    </reaction>
</comment>
<dbReference type="EMBL" id="JAJSOW010000004">
    <property type="protein sequence ID" value="KAI9191979.1"/>
    <property type="molecule type" value="Genomic_DNA"/>
</dbReference>
<reference evidence="18" key="1">
    <citation type="journal article" date="2022" name="Plant J.">
        <title>Strategies of tolerance reflected in two North American maple genomes.</title>
        <authorList>
            <person name="McEvoy S.L."/>
            <person name="Sezen U.U."/>
            <person name="Trouern-Trend A."/>
            <person name="McMahon S.M."/>
            <person name="Schaberg P.G."/>
            <person name="Yang J."/>
            <person name="Wegrzyn J.L."/>
            <person name="Swenson N.G."/>
        </authorList>
    </citation>
    <scope>NUCLEOTIDE SEQUENCE</scope>
    <source>
        <strain evidence="18">91603</strain>
    </source>
</reference>
<dbReference type="GO" id="GO:0061630">
    <property type="term" value="F:ubiquitin protein ligase activity"/>
    <property type="evidence" value="ECO:0007669"/>
    <property type="project" value="UniProtKB-EC"/>
</dbReference>
<dbReference type="SMART" id="SM00184">
    <property type="entry name" value="RING"/>
    <property type="match status" value="1"/>
</dbReference>
<feature type="transmembrane region" description="Helical" evidence="16">
    <location>
        <begin position="86"/>
        <end position="105"/>
    </location>
</feature>
<dbReference type="GO" id="GO:0016020">
    <property type="term" value="C:membrane"/>
    <property type="evidence" value="ECO:0007669"/>
    <property type="project" value="UniProtKB-SubCell"/>
</dbReference>
<evidence type="ECO:0000256" key="5">
    <source>
        <dbReference type="ARBA" id="ARBA00022679"/>
    </source>
</evidence>
<keyword evidence="10" id="KW-0833">Ubl conjugation pathway</keyword>
<dbReference type="AlphaFoldDB" id="A0AAD5J9N9"/>
<evidence type="ECO:0000256" key="11">
    <source>
        <dbReference type="ARBA" id="ARBA00022833"/>
    </source>
</evidence>
<dbReference type="Pfam" id="PF13639">
    <property type="entry name" value="zf-RING_2"/>
    <property type="match status" value="1"/>
</dbReference>
<evidence type="ECO:0000256" key="13">
    <source>
        <dbReference type="ARBA" id="ARBA00023136"/>
    </source>
</evidence>
<evidence type="ECO:0000256" key="2">
    <source>
        <dbReference type="ARBA" id="ARBA00004167"/>
    </source>
</evidence>
<dbReference type="InterPro" id="IPR013083">
    <property type="entry name" value="Znf_RING/FYVE/PHD"/>
</dbReference>
<sequence length="498" mass="56883">MKSDCENAISEIRRYLGLLGSTSVVFISRASSTMTDNLAKKGSGRNEDVQLNLEVARKTMGGLPLLSTMRRLMSVKIFISDIKLRHLGMSQSSVLIIFLCLFFHVKAQDKSNSGTDILHPLHPNLAVVIGVLSISFSIIFLLLAYAKFCHVNLFDIMEQNVHNQNFQELIRSTSRFSGIDRAAIESLPFFRFASLQGSKEGLECAVCISRFEETEILRLLPKCRHAFHINCIDKWLESHSSCPLCRYKFNIEDFGSFTYSNSLRFLGNSSNLTEDPNLELIVQREQDRPGSSRFDKGKKLEELLIQEGNGSTADRKLFHKFKIIVSDVVIKNRWSNVNSSDLLLLNSEMIGLMSSNRFSRSNSTSGRFHTGFSINEKLVKIKEDIEKKRLYESKFSGIHRSHSVSASSFRSTYYNEANSSKVLTTLEKRSKSEITNFSRFRDFSIRHKIKEDALGSNGGEEERKRRLWLPIVRRTVQWFAGRERNLQQSETDRQSLNV</sequence>
<keyword evidence="8" id="KW-0732">Signal</keyword>
<evidence type="ECO:0000313" key="18">
    <source>
        <dbReference type="EMBL" id="KAI9191979.1"/>
    </source>
</evidence>
<evidence type="ECO:0000256" key="10">
    <source>
        <dbReference type="ARBA" id="ARBA00022786"/>
    </source>
</evidence>
<dbReference type="FunFam" id="3.30.40.10:FF:000285">
    <property type="entry name" value="RING-H2 finger protein ATL43"/>
    <property type="match status" value="1"/>
</dbReference>
<feature type="domain" description="RING-type" evidence="17">
    <location>
        <begin position="204"/>
        <end position="246"/>
    </location>
</feature>
<dbReference type="SUPFAM" id="SSF57850">
    <property type="entry name" value="RING/U-box"/>
    <property type="match status" value="1"/>
</dbReference>
<keyword evidence="13 16" id="KW-0472">Membrane</keyword>
<evidence type="ECO:0000256" key="6">
    <source>
        <dbReference type="ARBA" id="ARBA00022692"/>
    </source>
</evidence>
<evidence type="ECO:0000259" key="17">
    <source>
        <dbReference type="PROSITE" id="PS50089"/>
    </source>
</evidence>